<sequence>MDWPGAETGFNDNDFDNFKYEPRQFKIIKKLWTDPKPKRWNIKSQGDLGRWISKHKSSIRGGCEYGTYSILFSRDSNSDYSTPSYLPTSRAEFSELVDLFHIHPTIVRTIRRETAQFSRMHLHEYEGDSIVYTGRMCSTWPNGIAMSSVYLHQKRLNLSVFYGCNKDQMNSIYGRLCKAGTAIYHPMLASGILVELDRKRLIDQIESVTSNFEEIIQTFSSNSQVPESIFTDNFIGQDRNVQQLPCLYIENRLLAKGVRIVKHQILGMIQHTYELERMPNVTPRSHKSLDFGDSIEAKQDLYPEQSNMGLRIRERLIEIRIEYDQKLDQCHMVLDGLGFTTQLASNLANIRIAIDAKRENTQMKSIALVTMVFLPLTTVASVFSMGVFNWEPTAEQAVLSFYFWVYIAVAAGLTLLTIGTWWAFTRARQSDCRSAIGAEGWV</sequence>
<evidence type="ECO:0000313" key="1">
    <source>
        <dbReference type="EMBL" id="KAI4859458.1"/>
    </source>
</evidence>
<proteinExistence type="predicted"/>
<reference evidence="1 2" key="1">
    <citation type="journal article" date="2022" name="New Phytol.">
        <title>Ecological generalism drives hyperdiversity of secondary metabolite gene clusters in xylarialean endophytes.</title>
        <authorList>
            <person name="Franco M.E.E."/>
            <person name="Wisecaver J.H."/>
            <person name="Arnold A.E."/>
            <person name="Ju Y.M."/>
            <person name="Slot J.C."/>
            <person name="Ahrendt S."/>
            <person name="Moore L.P."/>
            <person name="Eastman K.E."/>
            <person name="Scott K."/>
            <person name="Konkel Z."/>
            <person name="Mondo S.J."/>
            <person name="Kuo A."/>
            <person name="Hayes R.D."/>
            <person name="Haridas S."/>
            <person name="Andreopoulos B."/>
            <person name="Riley R."/>
            <person name="LaButti K."/>
            <person name="Pangilinan J."/>
            <person name="Lipzen A."/>
            <person name="Amirebrahimi M."/>
            <person name="Yan J."/>
            <person name="Adam C."/>
            <person name="Keymanesh K."/>
            <person name="Ng V."/>
            <person name="Louie K."/>
            <person name="Northen T."/>
            <person name="Drula E."/>
            <person name="Henrissat B."/>
            <person name="Hsieh H.M."/>
            <person name="Youens-Clark K."/>
            <person name="Lutzoni F."/>
            <person name="Miadlikowska J."/>
            <person name="Eastwood D.C."/>
            <person name="Hamelin R.C."/>
            <person name="Grigoriev I.V."/>
            <person name="U'Ren J.M."/>
        </authorList>
    </citation>
    <scope>NUCLEOTIDE SEQUENCE [LARGE SCALE GENOMIC DNA]</scope>
    <source>
        <strain evidence="1 2">CBS 119005</strain>
    </source>
</reference>
<protein>
    <submittedName>
        <fullName evidence="1">Uncharacterized protein</fullName>
    </submittedName>
</protein>
<evidence type="ECO:0000313" key="2">
    <source>
        <dbReference type="Proteomes" id="UP001497700"/>
    </source>
</evidence>
<keyword evidence="2" id="KW-1185">Reference proteome</keyword>
<organism evidence="1 2">
    <name type="scientific">Hypoxylon rubiginosum</name>
    <dbReference type="NCBI Taxonomy" id="110542"/>
    <lineage>
        <taxon>Eukaryota</taxon>
        <taxon>Fungi</taxon>
        <taxon>Dikarya</taxon>
        <taxon>Ascomycota</taxon>
        <taxon>Pezizomycotina</taxon>
        <taxon>Sordariomycetes</taxon>
        <taxon>Xylariomycetidae</taxon>
        <taxon>Xylariales</taxon>
        <taxon>Hypoxylaceae</taxon>
        <taxon>Hypoxylon</taxon>
    </lineage>
</organism>
<gene>
    <name evidence="1" type="ORF">F4820DRAFT_439679</name>
</gene>
<dbReference type="EMBL" id="MU393632">
    <property type="protein sequence ID" value="KAI4859458.1"/>
    <property type="molecule type" value="Genomic_DNA"/>
</dbReference>
<comment type="caution">
    <text evidence="1">The sequence shown here is derived from an EMBL/GenBank/DDBJ whole genome shotgun (WGS) entry which is preliminary data.</text>
</comment>
<dbReference type="Proteomes" id="UP001497700">
    <property type="component" value="Unassembled WGS sequence"/>
</dbReference>
<name>A0ACB9YJZ2_9PEZI</name>
<accession>A0ACB9YJZ2</accession>